<feature type="transmembrane region" description="Helical" evidence="1">
    <location>
        <begin position="357"/>
        <end position="377"/>
    </location>
</feature>
<keyword evidence="3" id="KW-1185">Reference proteome</keyword>
<dbReference type="Gene3D" id="3.30.70.1320">
    <property type="entry name" value="Multidrug efflux transporter AcrB pore domain like"/>
    <property type="match status" value="1"/>
</dbReference>
<feature type="transmembrane region" description="Helical" evidence="1">
    <location>
        <begin position="13"/>
        <end position="32"/>
    </location>
</feature>
<dbReference type="Gene3D" id="1.20.1640.10">
    <property type="entry name" value="Multidrug efflux transporter AcrB transmembrane domain"/>
    <property type="match status" value="2"/>
</dbReference>
<feature type="transmembrane region" description="Helical" evidence="1">
    <location>
        <begin position="522"/>
        <end position="539"/>
    </location>
</feature>
<dbReference type="Pfam" id="PF00873">
    <property type="entry name" value="ACR_tran"/>
    <property type="match status" value="1"/>
</dbReference>
<dbReference type="SUPFAM" id="SSF82714">
    <property type="entry name" value="Multidrug efflux transporter AcrB TolC docking domain, DN and DC subdomains"/>
    <property type="match status" value="2"/>
</dbReference>
<evidence type="ECO:0000313" key="3">
    <source>
        <dbReference type="Proteomes" id="UP000326354"/>
    </source>
</evidence>
<feature type="transmembrane region" description="Helical" evidence="1">
    <location>
        <begin position="887"/>
        <end position="908"/>
    </location>
</feature>
<feature type="transmembrane region" description="Helical" evidence="1">
    <location>
        <begin position="461"/>
        <end position="487"/>
    </location>
</feature>
<keyword evidence="1" id="KW-0472">Membrane</keyword>
<dbReference type="Gene3D" id="3.30.2090.10">
    <property type="entry name" value="Multidrug efflux transporter AcrB TolC docking domain, DN and DC subdomains"/>
    <property type="match status" value="2"/>
</dbReference>
<dbReference type="SUPFAM" id="SSF82693">
    <property type="entry name" value="Multidrug efflux transporter AcrB pore domain, PN1, PN2, PC1 and PC2 subdomains"/>
    <property type="match status" value="2"/>
</dbReference>
<feature type="transmembrane region" description="Helical" evidence="1">
    <location>
        <begin position="999"/>
        <end position="1022"/>
    </location>
</feature>
<keyword evidence="1" id="KW-1133">Transmembrane helix</keyword>
<dbReference type="PANTHER" id="PTHR32063">
    <property type="match status" value="1"/>
</dbReference>
<dbReference type="SUPFAM" id="SSF82866">
    <property type="entry name" value="Multidrug efflux transporter AcrB transmembrane domain"/>
    <property type="match status" value="2"/>
</dbReference>
<feature type="transmembrane region" description="Helical" evidence="1">
    <location>
        <begin position="861"/>
        <end position="881"/>
    </location>
</feature>
<dbReference type="EMBL" id="AP019860">
    <property type="protein sequence ID" value="BBM87379.1"/>
    <property type="molecule type" value="Genomic_DNA"/>
</dbReference>
<sequence>MRFFLTLLAFRKIFVLVFGSVILVGILSFIQIPRQEDPSLKVAFVRVVIPFPGADPTKIDKLVCKVVEEEVLEIDSVEEVTSIAKNDFALFDIQFDYNSNISESIEDVKEKIAEIRPQLPAETTEPVIFDDMAKNYPIVAVITSNEYNLRDLEIFIKKFKYICLDLPGVASAEIRGELDKAVYVSLDLDKISKFKIPLARVFNALSAQNDLGAGGTVKIRRENFLIQTQGEFKNIRQIEDVVIDFSLQGNPIYVKDIAEIKYGHKDQRYKVRYNGTPGIALAINIKDRYNVLKLQENIKNSLQSFKKDLPKNINMHLSIDQGRHVRFKLYDLYVNLLMGMACVIVILFLFLGFRESITVSLSIPFTVIVALFFIYSFGLKLQQISIASFVIALGLLVDNSIVVIENIHHHLTVSNQGMLETFATAIAEVAPSITSGTLTTIAAFIPLMLLPGDTGAYVRSIPIVVITTLICSLFTALTLTPILYLWLCQKANIEAGKVKSNKSPFLSRKYQSFIQFCLKSRYFFSFLALVLIAGSMVVAEKMGKELFPMSDRPQFIINAYLPEGGTLEKCENTARRIEEVLLNRQKYPEIEKFSSFLGNGAPKFYVNEVGDKQPTDTSFLEIIVTLHHTLPDRKARSTLQMIDAVKQQLNDKIFEADVRVRPFRYGKPLPAPIVIRVTGDNLSVIKRVTKDVKKTLEDIPGTRSVRDDLGSTTYKIGLSTDSYRLNRIGLKHVDISTDIHTAFSGKKATSFRAGDDEIDVIVRLREEDRKNFANIKELYFTSRLTSEKIPFDQIAKIDLKLEKSRINRWNQRWSASILCDTQSGVLPEKIVKEFEKIIADWQLPTGIKIAIEGERKEMEKLANSLNLAVIFAFLLIFIILSSEFNSLFQPIIIIMILPLAIAGAVFGLAAMGFSLAFMSMLGFISLLGIVVNDAIILVDFSNARIRKDKQSLVSNWEKYTTILVEAAEQRLKPIFTTSITTICSLLPLALSGSVYWEGFAWAIIFGLAISTFLTLVYVPVFFRIIEDLKMLLGFMPSFNIHIYTKDTALQKEIYHLLSASHNLIFPEIETDRAIDDNADLIIIDDSNRDPFSLVRLLEKTRHAPHISSIVISETRNAQTLKQEMQNDDPAIATSYAKFLVQSSLYVSPQNTNLLPNMVKEVQDKISKMMQNVWNLSRKVRKR</sequence>
<dbReference type="Gene3D" id="3.30.70.1430">
    <property type="entry name" value="Multidrug efflux transporter AcrB pore domain"/>
    <property type="match status" value="2"/>
</dbReference>
<dbReference type="KEGG" id="uam:UABAM_05788"/>
<dbReference type="Gene3D" id="3.30.70.1440">
    <property type="entry name" value="Multidrug efflux transporter AcrB pore domain"/>
    <property type="match status" value="1"/>
</dbReference>
<name>A0A5S9ISN1_UABAM</name>
<dbReference type="GO" id="GO:0005886">
    <property type="term" value="C:plasma membrane"/>
    <property type="evidence" value="ECO:0007669"/>
    <property type="project" value="TreeGrafter"/>
</dbReference>
<feature type="transmembrane region" description="Helical" evidence="1">
    <location>
        <begin position="424"/>
        <end position="449"/>
    </location>
</feature>
<gene>
    <name evidence="2" type="ORF">UABAM_05788</name>
</gene>
<dbReference type="PANTHER" id="PTHR32063:SF18">
    <property type="entry name" value="CATION EFFLUX SYSTEM PROTEIN"/>
    <property type="match status" value="1"/>
</dbReference>
<feature type="transmembrane region" description="Helical" evidence="1">
    <location>
        <begin position="332"/>
        <end position="351"/>
    </location>
</feature>
<protein>
    <submittedName>
        <fullName evidence="2">Multidrug transporter AcrB</fullName>
    </submittedName>
</protein>
<dbReference type="AlphaFoldDB" id="A0A5S9ISN1"/>
<dbReference type="Proteomes" id="UP000326354">
    <property type="component" value="Chromosome"/>
</dbReference>
<feature type="transmembrane region" description="Helical" evidence="1">
    <location>
        <begin position="915"/>
        <end position="938"/>
    </location>
</feature>
<evidence type="ECO:0000256" key="1">
    <source>
        <dbReference type="SAM" id="Phobius"/>
    </source>
</evidence>
<evidence type="ECO:0000313" key="2">
    <source>
        <dbReference type="EMBL" id="BBM87379.1"/>
    </source>
</evidence>
<accession>A0A5S9ISN1</accession>
<dbReference type="RefSeq" id="WP_173013631.1">
    <property type="nucleotide sequence ID" value="NZ_AP019860.1"/>
</dbReference>
<dbReference type="PRINTS" id="PR00702">
    <property type="entry name" value="ACRIFLAVINRP"/>
</dbReference>
<proteinExistence type="predicted"/>
<organism evidence="2 3">
    <name type="scientific">Uabimicrobium amorphum</name>
    <dbReference type="NCBI Taxonomy" id="2596890"/>
    <lineage>
        <taxon>Bacteria</taxon>
        <taxon>Pseudomonadati</taxon>
        <taxon>Planctomycetota</taxon>
        <taxon>Candidatus Uabimicrobiia</taxon>
        <taxon>Candidatus Uabimicrobiales</taxon>
        <taxon>Candidatus Uabimicrobiaceae</taxon>
        <taxon>Candidatus Uabimicrobium</taxon>
    </lineage>
</organism>
<dbReference type="InterPro" id="IPR027463">
    <property type="entry name" value="AcrB_DN_DC_subdom"/>
</dbReference>
<dbReference type="InterPro" id="IPR001036">
    <property type="entry name" value="Acrflvin-R"/>
</dbReference>
<keyword evidence="1" id="KW-0812">Transmembrane</keyword>
<reference evidence="2 3" key="1">
    <citation type="submission" date="2019-08" db="EMBL/GenBank/DDBJ databases">
        <title>Complete genome sequence of Candidatus Uab amorphum.</title>
        <authorList>
            <person name="Shiratori T."/>
            <person name="Suzuki S."/>
            <person name="Kakizawa Y."/>
            <person name="Ishida K."/>
        </authorList>
    </citation>
    <scope>NUCLEOTIDE SEQUENCE [LARGE SCALE GENOMIC DNA]</scope>
    <source>
        <strain evidence="2 3">SRT547</strain>
    </source>
</reference>
<dbReference type="GO" id="GO:0042910">
    <property type="term" value="F:xenobiotic transmembrane transporter activity"/>
    <property type="evidence" value="ECO:0007669"/>
    <property type="project" value="TreeGrafter"/>
</dbReference>
<feature type="transmembrane region" description="Helical" evidence="1">
    <location>
        <begin position="384"/>
        <end position="404"/>
    </location>
</feature>